<name>A0ACC1I212_9FUNG</name>
<gene>
    <name evidence="1" type="ORF">EV182_000526</name>
</gene>
<comment type="caution">
    <text evidence="1">The sequence shown here is derived from an EMBL/GenBank/DDBJ whole genome shotgun (WGS) entry which is preliminary data.</text>
</comment>
<dbReference type="EMBL" id="JAMZIH010000026">
    <property type="protein sequence ID" value="KAJ1680184.1"/>
    <property type="molecule type" value="Genomic_DNA"/>
</dbReference>
<organism evidence="1 2">
    <name type="scientific">Spiromyces aspiralis</name>
    <dbReference type="NCBI Taxonomy" id="68401"/>
    <lineage>
        <taxon>Eukaryota</taxon>
        <taxon>Fungi</taxon>
        <taxon>Fungi incertae sedis</taxon>
        <taxon>Zoopagomycota</taxon>
        <taxon>Kickxellomycotina</taxon>
        <taxon>Kickxellomycetes</taxon>
        <taxon>Kickxellales</taxon>
        <taxon>Kickxellaceae</taxon>
        <taxon>Spiromyces</taxon>
    </lineage>
</organism>
<proteinExistence type="predicted"/>
<evidence type="ECO:0000313" key="1">
    <source>
        <dbReference type="EMBL" id="KAJ1680184.1"/>
    </source>
</evidence>
<sequence>MELRKLNMKLMFTYLELIEQLSKDPTQTQSVEERSAEIQRAHKASERSGNAAATVEGPSEESNQSGWLFETRQKLFARLTSTSPPPAFPLL</sequence>
<keyword evidence="2" id="KW-1185">Reference proteome</keyword>
<reference evidence="1" key="1">
    <citation type="submission" date="2022-06" db="EMBL/GenBank/DDBJ databases">
        <title>Phylogenomic reconstructions and comparative analyses of Kickxellomycotina fungi.</title>
        <authorList>
            <person name="Reynolds N.K."/>
            <person name="Stajich J.E."/>
            <person name="Barry K."/>
            <person name="Grigoriev I.V."/>
            <person name="Crous P."/>
            <person name="Smith M.E."/>
        </authorList>
    </citation>
    <scope>NUCLEOTIDE SEQUENCE</scope>
    <source>
        <strain evidence="1">RSA 2271</strain>
    </source>
</reference>
<evidence type="ECO:0000313" key="2">
    <source>
        <dbReference type="Proteomes" id="UP001145114"/>
    </source>
</evidence>
<protein>
    <submittedName>
        <fullName evidence="1">Uncharacterized protein</fullName>
    </submittedName>
</protein>
<dbReference type="Proteomes" id="UP001145114">
    <property type="component" value="Unassembled WGS sequence"/>
</dbReference>
<accession>A0ACC1I212</accession>